<dbReference type="EMBL" id="CM055730">
    <property type="protein sequence ID" value="KAJ8014251.1"/>
    <property type="molecule type" value="Genomic_DNA"/>
</dbReference>
<accession>A0ACC2HEA7</accession>
<sequence length="105" mass="11896">MGILTILIDFARNQPLMKFITPICAAGSTRHVDLNAKQAPTSSTRSLKVHSSPPMHVEVHRPMGVWVQRQTLRVPNQKGSCENREQQIGKRRVELIEKRSRALCL</sequence>
<dbReference type="Proteomes" id="UP001157502">
    <property type="component" value="Chromosome 3"/>
</dbReference>
<keyword evidence="2" id="KW-1185">Reference proteome</keyword>
<reference evidence="1" key="1">
    <citation type="submission" date="2021-05" db="EMBL/GenBank/DDBJ databases">
        <authorList>
            <person name="Pan Q."/>
            <person name="Jouanno E."/>
            <person name="Zahm M."/>
            <person name="Klopp C."/>
            <person name="Cabau C."/>
            <person name="Louis A."/>
            <person name="Berthelot C."/>
            <person name="Parey E."/>
            <person name="Roest Crollius H."/>
            <person name="Montfort J."/>
            <person name="Robinson-Rechavi M."/>
            <person name="Bouchez O."/>
            <person name="Lampietro C."/>
            <person name="Lopez Roques C."/>
            <person name="Donnadieu C."/>
            <person name="Postlethwait J."/>
            <person name="Bobe J."/>
            <person name="Dillon D."/>
            <person name="Chandos A."/>
            <person name="von Hippel F."/>
            <person name="Guiguen Y."/>
        </authorList>
    </citation>
    <scope>NUCLEOTIDE SEQUENCE</scope>
    <source>
        <strain evidence="1">YG-Jan2019</strain>
    </source>
</reference>
<proteinExistence type="predicted"/>
<organism evidence="1 2">
    <name type="scientific">Dallia pectoralis</name>
    <name type="common">Alaska blackfish</name>
    <dbReference type="NCBI Taxonomy" id="75939"/>
    <lineage>
        <taxon>Eukaryota</taxon>
        <taxon>Metazoa</taxon>
        <taxon>Chordata</taxon>
        <taxon>Craniata</taxon>
        <taxon>Vertebrata</taxon>
        <taxon>Euteleostomi</taxon>
        <taxon>Actinopterygii</taxon>
        <taxon>Neopterygii</taxon>
        <taxon>Teleostei</taxon>
        <taxon>Protacanthopterygii</taxon>
        <taxon>Esociformes</taxon>
        <taxon>Umbridae</taxon>
        <taxon>Dallia</taxon>
    </lineage>
</organism>
<comment type="caution">
    <text evidence="1">The sequence shown here is derived from an EMBL/GenBank/DDBJ whole genome shotgun (WGS) entry which is preliminary data.</text>
</comment>
<protein>
    <submittedName>
        <fullName evidence="1">Uncharacterized protein</fullName>
    </submittedName>
</protein>
<evidence type="ECO:0000313" key="2">
    <source>
        <dbReference type="Proteomes" id="UP001157502"/>
    </source>
</evidence>
<name>A0ACC2HEA7_DALPE</name>
<evidence type="ECO:0000313" key="1">
    <source>
        <dbReference type="EMBL" id="KAJ8014251.1"/>
    </source>
</evidence>
<gene>
    <name evidence="1" type="ORF">DPEC_G00038330</name>
</gene>